<protein>
    <submittedName>
        <fullName evidence="2">Unannotated protein</fullName>
    </submittedName>
</protein>
<sequence>MLRCPENTNATTQTTAKGTAAPPPKISIPRMVQASGVFEAPANTATNPNPASSEGSMFSGVASATPSVAPMANSGVTSPPGKSVPIEIAANRIFSAKTANDRRSPARALSIMPSDMPR</sequence>
<feature type="compositionally biased region" description="Low complexity" evidence="1">
    <location>
        <begin position="1"/>
        <end position="20"/>
    </location>
</feature>
<accession>A0A6J6RE01</accession>
<proteinExistence type="predicted"/>
<feature type="compositionally biased region" description="Low complexity" evidence="1">
    <location>
        <begin position="41"/>
        <end position="51"/>
    </location>
</feature>
<name>A0A6J6RE01_9ZZZZ</name>
<reference evidence="2" key="1">
    <citation type="submission" date="2020-05" db="EMBL/GenBank/DDBJ databases">
        <authorList>
            <person name="Chiriac C."/>
            <person name="Salcher M."/>
            <person name="Ghai R."/>
            <person name="Kavagutti S V."/>
        </authorList>
    </citation>
    <scope>NUCLEOTIDE SEQUENCE</scope>
</reference>
<feature type="region of interest" description="Disordered" evidence="1">
    <location>
        <begin position="41"/>
        <end position="60"/>
    </location>
</feature>
<evidence type="ECO:0000256" key="1">
    <source>
        <dbReference type="SAM" id="MobiDB-lite"/>
    </source>
</evidence>
<evidence type="ECO:0000313" key="2">
    <source>
        <dbReference type="EMBL" id="CAB4721322.1"/>
    </source>
</evidence>
<dbReference type="EMBL" id="CAEZXX010000141">
    <property type="protein sequence ID" value="CAB4721322.1"/>
    <property type="molecule type" value="Genomic_DNA"/>
</dbReference>
<organism evidence="2">
    <name type="scientific">freshwater metagenome</name>
    <dbReference type="NCBI Taxonomy" id="449393"/>
    <lineage>
        <taxon>unclassified sequences</taxon>
        <taxon>metagenomes</taxon>
        <taxon>ecological metagenomes</taxon>
    </lineage>
</organism>
<feature type="region of interest" description="Disordered" evidence="1">
    <location>
        <begin position="98"/>
        <end position="118"/>
    </location>
</feature>
<gene>
    <name evidence="2" type="ORF">UFOPK2602_01757</name>
</gene>
<dbReference type="AlphaFoldDB" id="A0A6J6RE01"/>
<feature type="region of interest" description="Disordered" evidence="1">
    <location>
        <begin position="1"/>
        <end position="25"/>
    </location>
</feature>